<proteinExistence type="predicted"/>
<reference evidence="1" key="2">
    <citation type="submission" date="2020-09" db="EMBL/GenBank/DDBJ databases">
        <authorList>
            <person name="Sun Q."/>
            <person name="Ohkuma M."/>
        </authorList>
    </citation>
    <scope>NUCLEOTIDE SEQUENCE</scope>
    <source>
        <strain evidence="1">JCM 4646</strain>
    </source>
</reference>
<gene>
    <name evidence="1" type="ORF">GCM10018781_77590</name>
</gene>
<accession>A0A919D8Z9</accession>
<protein>
    <submittedName>
        <fullName evidence="1">Uncharacterized protein</fullName>
    </submittedName>
</protein>
<name>A0A919D8Z9_9ACTN</name>
<keyword evidence="2" id="KW-1185">Reference proteome</keyword>
<evidence type="ECO:0000313" key="1">
    <source>
        <dbReference type="EMBL" id="GHE25760.1"/>
    </source>
</evidence>
<organism evidence="1 2">
    <name type="scientific">Kitasatospora indigofera</name>
    <dbReference type="NCBI Taxonomy" id="67307"/>
    <lineage>
        <taxon>Bacteria</taxon>
        <taxon>Bacillati</taxon>
        <taxon>Actinomycetota</taxon>
        <taxon>Actinomycetes</taxon>
        <taxon>Kitasatosporales</taxon>
        <taxon>Streptomycetaceae</taxon>
        <taxon>Kitasatospora</taxon>
    </lineage>
</organism>
<comment type="caution">
    <text evidence="1">The sequence shown here is derived from an EMBL/GenBank/DDBJ whole genome shotgun (WGS) entry which is preliminary data.</text>
</comment>
<dbReference type="AlphaFoldDB" id="A0A919D8Z9"/>
<reference evidence="1" key="1">
    <citation type="journal article" date="2014" name="Int. J. Syst. Evol. Microbiol.">
        <title>Complete genome sequence of Corynebacterium casei LMG S-19264T (=DSM 44701T), isolated from a smear-ripened cheese.</title>
        <authorList>
            <consortium name="US DOE Joint Genome Institute (JGI-PGF)"/>
            <person name="Walter F."/>
            <person name="Albersmeier A."/>
            <person name="Kalinowski J."/>
            <person name="Ruckert C."/>
        </authorList>
    </citation>
    <scope>NUCLEOTIDE SEQUENCE</scope>
    <source>
        <strain evidence="1">JCM 4646</strain>
    </source>
</reference>
<sequence>MSCRAQAEYAERDRKKLQAWNGYDLRATLPAGSVHPLRAITDGPYPWSCPWAGSAAADGWWAGLVTVNPAAPTPCCSVSMPGVRARWSACMAVRSTPDLVAPRPRVSAGC</sequence>
<evidence type="ECO:0000313" key="2">
    <source>
        <dbReference type="Proteomes" id="UP000617734"/>
    </source>
</evidence>
<dbReference type="Proteomes" id="UP000617734">
    <property type="component" value="Unassembled WGS sequence"/>
</dbReference>
<dbReference type="EMBL" id="BNBO01000087">
    <property type="protein sequence ID" value="GHE25760.1"/>
    <property type="molecule type" value="Genomic_DNA"/>
</dbReference>